<feature type="compositionally biased region" description="Polar residues" evidence="1">
    <location>
        <begin position="71"/>
        <end position="87"/>
    </location>
</feature>
<reference evidence="2" key="1">
    <citation type="submission" date="2021-06" db="EMBL/GenBank/DDBJ databases">
        <authorList>
            <person name="Hodson N. C."/>
            <person name="Mongue J. A."/>
            <person name="Jaron S. K."/>
        </authorList>
    </citation>
    <scope>NUCLEOTIDE SEQUENCE</scope>
</reference>
<accession>A0A8J2LCI5</accession>
<comment type="caution">
    <text evidence="2">The sequence shown here is derived from an EMBL/GenBank/DDBJ whole genome shotgun (WGS) entry which is preliminary data.</text>
</comment>
<proteinExistence type="predicted"/>
<evidence type="ECO:0000313" key="2">
    <source>
        <dbReference type="EMBL" id="CAG7829511.1"/>
    </source>
</evidence>
<feature type="compositionally biased region" description="Basic and acidic residues" evidence="1">
    <location>
        <begin position="1"/>
        <end position="14"/>
    </location>
</feature>
<protein>
    <submittedName>
        <fullName evidence="2">Uncharacterized protein</fullName>
    </submittedName>
</protein>
<evidence type="ECO:0000313" key="3">
    <source>
        <dbReference type="Proteomes" id="UP000708208"/>
    </source>
</evidence>
<name>A0A8J2LCI5_9HEXA</name>
<dbReference type="EMBL" id="CAJVCH010551778">
    <property type="protein sequence ID" value="CAG7829511.1"/>
    <property type="molecule type" value="Genomic_DNA"/>
</dbReference>
<evidence type="ECO:0000256" key="1">
    <source>
        <dbReference type="SAM" id="MobiDB-lite"/>
    </source>
</evidence>
<feature type="region of interest" description="Disordered" evidence="1">
    <location>
        <begin position="1"/>
        <end position="48"/>
    </location>
</feature>
<feature type="non-terminal residue" evidence="2">
    <location>
        <position position="126"/>
    </location>
</feature>
<feature type="non-terminal residue" evidence="2">
    <location>
        <position position="1"/>
    </location>
</feature>
<organism evidence="2 3">
    <name type="scientific">Allacma fusca</name>
    <dbReference type="NCBI Taxonomy" id="39272"/>
    <lineage>
        <taxon>Eukaryota</taxon>
        <taxon>Metazoa</taxon>
        <taxon>Ecdysozoa</taxon>
        <taxon>Arthropoda</taxon>
        <taxon>Hexapoda</taxon>
        <taxon>Collembola</taxon>
        <taxon>Symphypleona</taxon>
        <taxon>Sminthuridae</taxon>
        <taxon>Allacma</taxon>
    </lineage>
</organism>
<keyword evidence="3" id="KW-1185">Reference proteome</keyword>
<gene>
    <name evidence="2" type="ORF">AFUS01_LOCUS39372</name>
</gene>
<dbReference type="Proteomes" id="UP000708208">
    <property type="component" value="Unassembled WGS sequence"/>
</dbReference>
<sequence length="126" mass="13910">LPKEKEESQKELMEIPRATTTATSSRNETEGKITEPITVLPTVEEPSLNHSSAADVILSENSNPAEKINHTVETSSPFTTTEVPQESETLREETTPELISVEDVTSRIPVAPVMEQVEEFTTAIYL</sequence>
<dbReference type="AlphaFoldDB" id="A0A8J2LCI5"/>
<feature type="region of interest" description="Disordered" evidence="1">
    <location>
        <begin position="61"/>
        <end position="94"/>
    </location>
</feature>